<keyword evidence="7" id="KW-0175">Coiled coil</keyword>
<evidence type="ECO:0000256" key="6">
    <source>
        <dbReference type="PROSITE-ProRule" id="PRU00050"/>
    </source>
</evidence>
<dbReference type="InterPro" id="IPR050903">
    <property type="entry name" value="Bact_Chemotaxis_MeTrfase"/>
</dbReference>
<dbReference type="InterPro" id="IPR036097">
    <property type="entry name" value="HisK_dim/P_sf"/>
</dbReference>
<proteinExistence type="predicted"/>
<evidence type="ECO:0000259" key="10">
    <source>
        <dbReference type="PROSITE" id="PS50123"/>
    </source>
</evidence>
<dbReference type="Pfam" id="PF13596">
    <property type="entry name" value="PAS_10"/>
    <property type="match status" value="1"/>
</dbReference>
<comment type="catalytic activity">
    <reaction evidence="1">
        <text>ATP + protein L-histidine = ADP + protein N-phospho-L-histidine.</text>
        <dbReference type="EC" id="2.7.13.3"/>
    </reaction>
</comment>
<reference evidence="12" key="1">
    <citation type="journal article" date="2019" name="Int. J. Syst. Evol. Microbiol.">
        <title>The Global Catalogue of Microorganisms (GCM) 10K type strain sequencing project: providing services to taxonomists for standard genome sequencing and annotation.</title>
        <authorList>
            <consortium name="The Broad Institute Genomics Platform"/>
            <consortium name="The Broad Institute Genome Sequencing Center for Infectious Disease"/>
            <person name="Wu L."/>
            <person name="Ma J."/>
        </authorList>
    </citation>
    <scope>NUCLEOTIDE SEQUENCE [LARGE SCALE GENOMIC DNA]</scope>
    <source>
        <strain evidence="12">CGMCC 1.15342</strain>
    </source>
</reference>
<dbReference type="InterPro" id="IPR036890">
    <property type="entry name" value="HATPase_C_sf"/>
</dbReference>
<gene>
    <name evidence="11" type="ORF">GCM10011386_14160</name>
</gene>
<feature type="domain" description="CheB-type methylesterase" evidence="9">
    <location>
        <begin position="5"/>
        <end position="193"/>
    </location>
</feature>
<dbReference type="Gene3D" id="3.30.565.10">
    <property type="entry name" value="Histidine kinase-like ATPase, C-terminal domain"/>
    <property type="match status" value="1"/>
</dbReference>
<dbReference type="Pfam" id="PF01739">
    <property type="entry name" value="CheR"/>
    <property type="match status" value="1"/>
</dbReference>
<feature type="active site" evidence="6">
    <location>
        <position position="17"/>
    </location>
</feature>
<dbReference type="PRINTS" id="PR00996">
    <property type="entry name" value="CHERMTFRASE"/>
</dbReference>
<protein>
    <submittedName>
        <fullName evidence="11">Chemotaxis protein CheR</fullName>
    </submittedName>
</protein>
<dbReference type="InterPro" id="IPR000780">
    <property type="entry name" value="CheR_MeTrfase"/>
</dbReference>
<dbReference type="PANTHER" id="PTHR24422">
    <property type="entry name" value="CHEMOTAXIS PROTEIN METHYLTRANSFERASE"/>
    <property type="match status" value="1"/>
</dbReference>
<dbReference type="Pfam" id="PF01339">
    <property type="entry name" value="CheB_methylest"/>
    <property type="match status" value="1"/>
</dbReference>
<sequence length="1062" mass="119863">MNMATTIPDYIIAIGASAGGLEEINTFFDHTPLDGVAYVIVQHLSANFKSRMVEVLSKHSKLAVMEAENGMMVKTNEVYLIPNNKFMTIRGGRLYLEGKEDIAGPHLTIDTFFGSLGADIGPRAIGVVLSGLGSDGTQGSMTIKKSGGMVLARNPENSKFGSMPSNVIATGLVDQVLDPEKMPKAIEQYVTHQLSKKTDHQANEKHLIDIADLIKEHSSLDFTDYKRTTLMRRALRRAAQNNFESLENYVEFLRKTPQEVEILAKDFLISVTSFFRNMEAFAFIKSQVLPDILERLPPGEPLKMWVAGCATGEEAYSLAVLIAEQDTWDPERNPVKIFATDIDEEALLRAGNGEYPQDIEKDVSADRLEKFFIKKDDHYRVSPAIRKMVIFAKHDLSKNPPYCNMDFISCRNLLIYMNPSLQERVFNMFLFGLKMQGYLFLGASETPVPISSSLEETHKKWRIYRNLKARKSVSLDMLVLPEMPGQQRTNGLVREENPINSNQGLLELMHHELASQMDYLVVCLDDEHRVLKSYGDSSKFLHQENFNSDILTLMPKPLALAFGTLHARVMQTNQRASVDGIVIHHGDAPTTVSLSISPLTRILDKQRFVVATFCEDRSNASLPGKRPVFDEKAYYDQYLLDLEAQLKEAKEKLKTVYELLDTSNENLQSYNEELISANEEMQSTNEEMQSVNEELHTINSDYELKNRELLELNDDLNNYFRSNIAGQLFVNRDLLLMKFSPGAIDQMNLRETDIGRPLHHISNNIKFDTIIGDIKAVIAKGNVLTKEVETADSKWYQVMTMPYLQTHNQIAGAIVTFNDITELKILQLELDERNERLQRINADLENFVHIASHDLLGPLGNVELGITIMNQKITDPALNDYLEVINRSIKKFSSLIKDIGYVAKIESEPITAEHVELDEIIDHIEWSLENKIKPSGAVILRDFEVSRFFFSKNNLRSVLYNLISNAIKFRSAQSPIVRINTREDAGYMVLTVSDNGIGIAKTNTERIFDVHGRVNQEIEGNGIGLYLTKRIVTAAKGRITVESAPGKGSTFTIYLKASDQQD</sequence>
<dbReference type="SUPFAM" id="SSF47757">
    <property type="entry name" value="Chemotaxis receptor methyltransferase CheR, N-terminal domain"/>
    <property type="match status" value="1"/>
</dbReference>
<dbReference type="PROSITE" id="PS50109">
    <property type="entry name" value="HIS_KIN"/>
    <property type="match status" value="1"/>
</dbReference>
<dbReference type="InterPro" id="IPR036804">
    <property type="entry name" value="CheR_N_sf"/>
</dbReference>
<evidence type="ECO:0000259" key="9">
    <source>
        <dbReference type="PROSITE" id="PS50122"/>
    </source>
</evidence>
<evidence type="ECO:0000256" key="3">
    <source>
        <dbReference type="ARBA" id="ARBA00022603"/>
    </source>
</evidence>
<organism evidence="11 12">
    <name type="scientific">Parapedobacter defluvii</name>
    <dbReference type="NCBI Taxonomy" id="2045106"/>
    <lineage>
        <taxon>Bacteria</taxon>
        <taxon>Pseudomonadati</taxon>
        <taxon>Bacteroidota</taxon>
        <taxon>Sphingobacteriia</taxon>
        <taxon>Sphingobacteriales</taxon>
        <taxon>Sphingobacteriaceae</taxon>
        <taxon>Parapedobacter</taxon>
    </lineage>
</organism>
<keyword evidence="12" id="KW-1185">Reference proteome</keyword>
<evidence type="ECO:0000313" key="12">
    <source>
        <dbReference type="Proteomes" id="UP000597338"/>
    </source>
</evidence>
<keyword evidence="4" id="KW-0808">Transferase</keyword>
<dbReference type="SMART" id="SM00387">
    <property type="entry name" value="HATPase_c"/>
    <property type="match status" value="1"/>
</dbReference>
<comment type="caution">
    <text evidence="11">The sequence shown here is derived from an EMBL/GenBank/DDBJ whole genome shotgun (WGS) entry which is preliminary data.</text>
</comment>
<dbReference type="Gene3D" id="3.30.450.20">
    <property type="entry name" value="PAS domain"/>
    <property type="match status" value="1"/>
</dbReference>
<dbReference type="Pfam" id="PF03705">
    <property type="entry name" value="CheR_N"/>
    <property type="match status" value="1"/>
</dbReference>
<dbReference type="Gene3D" id="1.10.155.10">
    <property type="entry name" value="Chemotaxis receptor methyltransferase CheR, N-terminal domain"/>
    <property type="match status" value="1"/>
</dbReference>
<dbReference type="CDD" id="cd00075">
    <property type="entry name" value="HATPase"/>
    <property type="match status" value="1"/>
</dbReference>
<evidence type="ECO:0000256" key="5">
    <source>
        <dbReference type="ARBA" id="ARBA00022691"/>
    </source>
</evidence>
<keyword evidence="6" id="KW-0378">Hydrolase</keyword>
<dbReference type="EMBL" id="BMIK01000003">
    <property type="protein sequence ID" value="GGC23416.1"/>
    <property type="molecule type" value="Genomic_DNA"/>
</dbReference>
<dbReference type="InterPro" id="IPR000673">
    <property type="entry name" value="Sig_transdc_resp-reg_Me-estase"/>
</dbReference>
<dbReference type="InterPro" id="IPR003661">
    <property type="entry name" value="HisK_dim/P_dom"/>
</dbReference>
<evidence type="ECO:0000256" key="7">
    <source>
        <dbReference type="SAM" id="Coils"/>
    </source>
</evidence>
<dbReference type="SUPFAM" id="SSF53335">
    <property type="entry name" value="S-adenosyl-L-methionine-dependent methyltransferases"/>
    <property type="match status" value="1"/>
</dbReference>
<accession>A0ABQ1LK54</accession>
<dbReference type="InterPro" id="IPR035909">
    <property type="entry name" value="CheB_C"/>
</dbReference>
<evidence type="ECO:0000256" key="4">
    <source>
        <dbReference type="ARBA" id="ARBA00022679"/>
    </source>
</evidence>
<dbReference type="InterPro" id="IPR029063">
    <property type="entry name" value="SAM-dependent_MTases_sf"/>
</dbReference>
<feature type="active site" evidence="6">
    <location>
        <position position="135"/>
    </location>
</feature>
<dbReference type="Gene3D" id="3.40.50.180">
    <property type="entry name" value="Methylesterase CheB, C-terminal domain"/>
    <property type="match status" value="1"/>
</dbReference>
<dbReference type="SMART" id="SM00388">
    <property type="entry name" value="HisKA"/>
    <property type="match status" value="1"/>
</dbReference>
<evidence type="ECO:0000313" key="11">
    <source>
        <dbReference type="EMBL" id="GGC23416.1"/>
    </source>
</evidence>
<dbReference type="Gene3D" id="3.40.50.150">
    <property type="entry name" value="Vaccinia Virus protein VP39"/>
    <property type="match status" value="1"/>
</dbReference>
<comment type="catalytic activity">
    <reaction evidence="2">
        <text>L-glutamyl-[protein] + S-adenosyl-L-methionine = [protein]-L-glutamate 5-O-methyl ester + S-adenosyl-L-homocysteine</text>
        <dbReference type="Rhea" id="RHEA:24452"/>
        <dbReference type="Rhea" id="RHEA-COMP:10208"/>
        <dbReference type="Rhea" id="RHEA-COMP:10311"/>
        <dbReference type="ChEBI" id="CHEBI:29973"/>
        <dbReference type="ChEBI" id="CHEBI:57856"/>
        <dbReference type="ChEBI" id="CHEBI:59789"/>
        <dbReference type="ChEBI" id="CHEBI:82795"/>
        <dbReference type="EC" id="2.1.1.80"/>
    </reaction>
</comment>
<evidence type="ECO:0000256" key="1">
    <source>
        <dbReference type="ARBA" id="ARBA00000085"/>
    </source>
</evidence>
<feature type="domain" description="CheR-type methyltransferase" evidence="10">
    <location>
        <begin position="195"/>
        <end position="446"/>
    </location>
</feature>
<dbReference type="SMART" id="SM00138">
    <property type="entry name" value="MeTrc"/>
    <property type="match status" value="1"/>
</dbReference>
<feature type="domain" description="Histidine kinase" evidence="8">
    <location>
        <begin position="850"/>
        <end position="1059"/>
    </location>
</feature>
<evidence type="ECO:0000256" key="2">
    <source>
        <dbReference type="ARBA" id="ARBA00001541"/>
    </source>
</evidence>
<dbReference type="Proteomes" id="UP000597338">
    <property type="component" value="Unassembled WGS sequence"/>
</dbReference>
<dbReference type="InterPro" id="IPR005467">
    <property type="entry name" value="His_kinase_dom"/>
</dbReference>
<dbReference type="PROSITE" id="PS50123">
    <property type="entry name" value="CHER"/>
    <property type="match status" value="1"/>
</dbReference>
<name>A0ABQ1LK54_9SPHI</name>
<dbReference type="CDD" id="cd16434">
    <property type="entry name" value="CheB-CheR_fusion"/>
    <property type="match status" value="1"/>
</dbReference>
<dbReference type="SUPFAM" id="SSF55874">
    <property type="entry name" value="ATPase domain of HSP90 chaperone/DNA topoisomerase II/histidine kinase"/>
    <property type="match status" value="1"/>
</dbReference>
<dbReference type="PANTHER" id="PTHR24422:SF10">
    <property type="entry name" value="CHEMOTAXIS PROTEIN METHYLTRANSFERASE 2"/>
    <property type="match status" value="1"/>
</dbReference>
<dbReference type="InterPro" id="IPR022642">
    <property type="entry name" value="CheR_C"/>
</dbReference>
<keyword evidence="6" id="KW-0145">Chemotaxis</keyword>
<keyword evidence="3" id="KW-0489">Methyltransferase</keyword>
<dbReference type="SUPFAM" id="SSF47384">
    <property type="entry name" value="Homodimeric domain of signal transducing histidine kinase"/>
    <property type="match status" value="1"/>
</dbReference>
<dbReference type="PROSITE" id="PS50122">
    <property type="entry name" value="CHEB"/>
    <property type="match status" value="1"/>
</dbReference>
<feature type="active site" evidence="6">
    <location>
        <position position="43"/>
    </location>
</feature>
<dbReference type="Pfam" id="PF02518">
    <property type="entry name" value="HATPase_c"/>
    <property type="match status" value="1"/>
</dbReference>
<dbReference type="SUPFAM" id="SSF52738">
    <property type="entry name" value="Methylesterase CheB, C-terminal domain"/>
    <property type="match status" value="1"/>
</dbReference>
<keyword evidence="5" id="KW-0949">S-adenosyl-L-methionine</keyword>
<evidence type="ECO:0000259" key="8">
    <source>
        <dbReference type="PROSITE" id="PS50109"/>
    </source>
</evidence>
<dbReference type="InterPro" id="IPR022641">
    <property type="entry name" value="CheR_N"/>
</dbReference>
<dbReference type="InterPro" id="IPR003594">
    <property type="entry name" value="HATPase_dom"/>
</dbReference>
<dbReference type="Gene3D" id="1.10.287.130">
    <property type="match status" value="1"/>
</dbReference>
<feature type="coiled-coil region" evidence="7">
    <location>
        <begin position="639"/>
        <end position="701"/>
    </location>
</feature>